<dbReference type="EMBL" id="UYYB01126730">
    <property type="protein sequence ID" value="VDM83989.1"/>
    <property type="molecule type" value="Genomic_DNA"/>
</dbReference>
<evidence type="ECO:0000256" key="1">
    <source>
        <dbReference type="SAM" id="MobiDB-lite"/>
    </source>
</evidence>
<dbReference type="Proteomes" id="UP000270094">
    <property type="component" value="Unassembled WGS sequence"/>
</dbReference>
<sequence length="301" mass="32482">MSTQDFTMDQNMNLAESNTITPETLNSSGSTESASIFRPVPLHPLAMINNTQLISGNQSPALPFGMLPPLQNLPMLNPQLPWFSCPLMPSLNSSNITTPLMPFNPWLLGLGLNFSGPAGFNLSNLNCATLDNSMLQQVSNMVPSSVLLPQMPPVPTAPTQSNVAPESRSLPMLNPQIPWFSCPLMPSLNSPNITTPLMPFNPWLLDNSMLQQVSNTVPSSLLLSQMPPVPTAPAQSNVAPESQVLSTLDQAKNSSADDLSQEAQHPASAMATSSDVPQERPISMDRTECERENISVNVPEK</sequence>
<keyword evidence="3" id="KW-1185">Reference proteome</keyword>
<gene>
    <name evidence="2" type="ORF">SVUK_LOCUS18987</name>
</gene>
<organism evidence="2 3">
    <name type="scientific">Strongylus vulgaris</name>
    <name type="common">Blood worm</name>
    <dbReference type="NCBI Taxonomy" id="40348"/>
    <lineage>
        <taxon>Eukaryota</taxon>
        <taxon>Metazoa</taxon>
        <taxon>Ecdysozoa</taxon>
        <taxon>Nematoda</taxon>
        <taxon>Chromadorea</taxon>
        <taxon>Rhabditida</taxon>
        <taxon>Rhabditina</taxon>
        <taxon>Rhabditomorpha</taxon>
        <taxon>Strongyloidea</taxon>
        <taxon>Strongylidae</taxon>
        <taxon>Strongylus</taxon>
    </lineage>
</organism>
<accession>A0A3P7JVF6</accession>
<reference evidence="2 3" key="1">
    <citation type="submission" date="2018-11" db="EMBL/GenBank/DDBJ databases">
        <authorList>
            <consortium name="Pathogen Informatics"/>
        </authorList>
    </citation>
    <scope>NUCLEOTIDE SEQUENCE [LARGE SCALE GENOMIC DNA]</scope>
</reference>
<dbReference type="AlphaFoldDB" id="A0A3P7JVF6"/>
<feature type="compositionally biased region" description="Polar residues" evidence="1">
    <location>
        <begin position="233"/>
        <end position="263"/>
    </location>
</feature>
<feature type="non-terminal residue" evidence="2">
    <location>
        <position position="301"/>
    </location>
</feature>
<feature type="compositionally biased region" description="Basic and acidic residues" evidence="1">
    <location>
        <begin position="282"/>
        <end position="301"/>
    </location>
</feature>
<protein>
    <submittedName>
        <fullName evidence="2">Uncharacterized protein</fullName>
    </submittedName>
</protein>
<evidence type="ECO:0000313" key="3">
    <source>
        <dbReference type="Proteomes" id="UP000270094"/>
    </source>
</evidence>
<proteinExistence type="predicted"/>
<evidence type="ECO:0000313" key="2">
    <source>
        <dbReference type="EMBL" id="VDM83989.1"/>
    </source>
</evidence>
<name>A0A3P7JVF6_STRVU</name>
<feature type="region of interest" description="Disordered" evidence="1">
    <location>
        <begin position="228"/>
        <end position="301"/>
    </location>
</feature>